<reference evidence="5" key="1">
    <citation type="journal article" date="2010" name="Nat. Biotechnol.">
        <title>Draft genome sequence of the oilseed species Ricinus communis.</title>
        <authorList>
            <person name="Chan A.P."/>
            <person name="Crabtree J."/>
            <person name="Zhao Q."/>
            <person name="Lorenzi H."/>
            <person name="Orvis J."/>
            <person name="Puiu D."/>
            <person name="Melake-Berhan A."/>
            <person name="Jones K.M."/>
            <person name="Redman J."/>
            <person name="Chen G."/>
            <person name="Cahoon E.B."/>
            <person name="Gedil M."/>
            <person name="Stanke M."/>
            <person name="Haas B.J."/>
            <person name="Wortman J.R."/>
            <person name="Fraser-Liggett C.M."/>
            <person name="Ravel J."/>
            <person name="Rabinowicz P.D."/>
        </authorList>
    </citation>
    <scope>NUCLEOTIDE SEQUENCE [LARGE SCALE GENOMIC DNA]</scope>
    <source>
        <strain evidence="5">cv. Hale</strain>
    </source>
</reference>
<dbReference type="InterPro" id="IPR058625">
    <property type="entry name" value="MdtA-like_BSH"/>
</dbReference>
<sequence length="182" mass="20156">MRGDDAVASLTDLKTEAAAAEEKQARRQTVRRALLIGGPALVAVVGLVVWLVSGRFVSTEDAYVKADKVSISAEVSGPITQIAVRENQPVKAGDELFRIDDRPYRIALAKAEAQMAAVVSDVNGLKASYRQKTEELRLAQTNRDFAEREYQRQLQLAKQRLNSRVQLDDAKHKLDIALQQID</sequence>
<gene>
    <name evidence="4" type="ORF">RCOM_1825370</name>
</gene>
<dbReference type="PANTHER" id="PTHR30386">
    <property type="entry name" value="MEMBRANE FUSION SUBUNIT OF EMRAB-TOLC MULTIDRUG EFFLUX PUMP"/>
    <property type="match status" value="1"/>
</dbReference>
<dbReference type="SUPFAM" id="SSF111369">
    <property type="entry name" value="HlyD-like secretion proteins"/>
    <property type="match status" value="1"/>
</dbReference>
<dbReference type="PANTHER" id="PTHR30386:SF19">
    <property type="entry name" value="MULTIDRUG EXPORT PROTEIN EMRA-RELATED"/>
    <property type="match status" value="1"/>
</dbReference>
<keyword evidence="2" id="KW-0812">Transmembrane</keyword>
<organism evidence="4 5">
    <name type="scientific">Ricinus communis</name>
    <name type="common">Castor bean</name>
    <dbReference type="NCBI Taxonomy" id="3988"/>
    <lineage>
        <taxon>Eukaryota</taxon>
        <taxon>Viridiplantae</taxon>
        <taxon>Streptophyta</taxon>
        <taxon>Embryophyta</taxon>
        <taxon>Tracheophyta</taxon>
        <taxon>Spermatophyta</taxon>
        <taxon>Magnoliopsida</taxon>
        <taxon>eudicotyledons</taxon>
        <taxon>Gunneridae</taxon>
        <taxon>Pentapetalae</taxon>
        <taxon>rosids</taxon>
        <taxon>fabids</taxon>
        <taxon>Malpighiales</taxon>
        <taxon>Euphorbiaceae</taxon>
        <taxon>Acalyphoideae</taxon>
        <taxon>Acalypheae</taxon>
        <taxon>Ricinus</taxon>
    </lineage>
</organism>
<dbReference type="AlphaFoldDB" id="B9TH60"/>
<evidence type="ECO:0000259" key="3">
    <source>
        <dbReference type="Pfam" id="PF25917"/>
    </source>
</evidence>
<feature type="non-terminal residue" evidence="4">
    <location>
        <position position="182"/>
    </location>
</feature>
<dbReference type="Gene3D" id="2.40.50.100">
    <property type="match status" value="1"/>
</dbReference>
<dbReference type="EMBL" id="EQ981239">
    <property type="protein sequence ID" value="EEF24803.1"/>
    <property type="molecule type" value="Genomic_DNA"/>
</dbReference>
<proteinExistence type="predicted"/>
<feature type="transmembrane region" description="Helical" evidence="2">
    <location>
        <begin position="33"/>
        <end position="52"/>
    </location>
</feature>
<evidence type="ECO:0000313" key="5">
    <source>
        <dbReference type="Proteomes" id="UP000008311"/>
    </source>
</evidence>
<dbReference type="Proteomes" id="UP000008311">
    <property type="component" value="Unassembled WGS sequence"/>
</dbReference>
<keyword evidence="2" id="KW-1133">Transmembrane helix</keyword>
<evidence type="ECO:0000313" key="4">
    <source>
        <dbReference type="EMBL" id="EEF24803.1"/>
    </source>
</evidence>
<dbReference type="InParanoid" id="B9TH60"/>
<evidence type="ECO:0000256" key="2">
    <source>
        <dbReference type="SAM" id="Phobius"/>
    </source>
</evidence>
<dbReference type="InterPro" id="IPR050739">
    <property type="entry name" value="MFP"/>
</dbReference>
<dbReference type="Gene3D" id="1.10.287.470">
    <property type="entry name" value="Helix hairpin bin"/>
    <property type="match status" value="1"/>
</dbReference>
<feature type="domain" description="Multidrug resistance protein MdtA-like barrel-sandwich hybrid" evidence="3">
    <location>
        <begin position="68"/>
        <end position="117"/>
    </location>
</feature>
<evidence type="ECO:0000256" key="1">
    <source>
        <dbReference type="ARBA" id="ARBA00004196"/>
    </source>
</evidence>
<accession>B9TH60</accession>
<name>B9TH60_RICCO</name>
<keyword evidence="2" id="KW-0472">Membrane</keyword>
<keyword evidence="5" id="KW-1185">Reference proteome</keyword>
<dbReference type="Pfam" id="PF25917">
    <property type="entry name" value="BSH_RND"/>
    <property type="match status" value="1"/>
</dbReference>
<protein>
    <recommendedName>
        <fullName evidence="3">Multidrug resistance protein MdtA-like barrel-sandwich hybrid domain-containing protein</fullName>
    </recommendedName>
</protein>
<comment type="subcellular location">
    <subcellularLocation>
        <location evidence="1">Cell envelope</location>
    </subcellularLocation>
</comment>